<dbReference type="InterPro" id="IPR027417">
    <property type="entry name" value="P-loop_NTPase"/>
</dbReference>
<organism evidence="1">
    <name type="scientific">Siphoviridae sp. ctvNP11</name>
    <dbReference type="NCBI Taxonomy" id="2825721"/>
    <lineage>
        <taxon>Viruses</taxon>
        <taxon>Duplodnaviria</taxon>
        <taxon>Heunggongvirae</taxon>
        <taxon>Uroviricota</taxon>
        <taxon>Caudoviricetes</taxon>
    </lineage>
</organism>
<dbReference type="EMBL" id="BK015403">
    <property type="protein sequence ID" value="DAE05084.1"/>
    <property type="molecule type" value="Genomic_DNA"/>
</dbReference>
<dbReference type="PANTHER" id="PTHR32472:SF10">
    <property type="entry name" value="DNA REPAIR PROTEIN RADA-LIKE PROTEIN"/>
    <property type="match status" value="1"/>
</dbReference>
<evidence type="ECO:0000313" key="1">
    <source>
        <dbReference type="EMBL" id="DAE05084.1"/>
    </source>
</evidence>
<protein>
    <submittedName>
        <fullName evidence="1">AAA domain protein</fullName>
    </submittedName>
</protein>
<dbReference type="Pfam" id="PF13481">
    <property type="entry name" value="AAA_25"/>
    <property type="match status" value="1"/>
</dbReference>
<dbReference type="GO" id="GO:0000725">
    <property type="term" value="P:recombinational repair"/>
    <property type="evidence" value="ECO:0007669"/>
    <property type="project" value="TreeGrafter"/>
</dbReference>
<dbReference type="PRINTS" id="PR01874">
    <property type="entry name" value="DNAREPAIRADA"/>
</dbReference>
<sequence length="338" mass="37708">MKMKNSPKTALEGVLVEMRDGALTLYSEVVSTPVRWLWYPFIAVGKITLLQGDPGDGKSTMMMNLIATVTTGGTLPNGVQLEKAEKVIYQCSEDGAADTIKPRLEKEGADCRKVAFVNEEIAGGLTLDDERIRNAIIEFRPRLVVIDPIQAYLSSDTDLQIAGRARRLMHHLGMWATAYDCAIVLIGHLNKKEGAKGLYRSLGSIDVVAASRSVLQVERNPENPCIRLVRQIKNSLGPDGAEIGFFITEEDGFQWLDSSDKQSDEAQKYSADFKTKAEKASFLIKKLLAEGDMPSKGIHETLKKAGISRRTIEETKKVLGIQSYRKMRKWYWTIDRKP</sequence>
<reference evidence="1" key="1">
    <citation type="journal article" date="2021" name="Proc. Natl. Acad. Sci. U.S.A.">
        <title>A Catalog of Tens of Thousands of Viruses from Human Metagenomes Reveals Hidden Associations with Chronic Diseases.</title>
        <authorList>
            <person name="Tisza M.J."/>
            <person name="Buck C.B."/>
        </authorList>
    </citation>
    <scope>NUCLEOTIDE SEQUENCE</scope>
    <source>
        <strain evidence="1">CtvNP11</strain>
    </source>
</reference>
<proteinExistence type="predicted"/>
<name>A0A8S5PFU0_9CAUD</name>
<accession>A0A8S5PFU0</accession>
<dbReference type="PANTHER" id="PTHR32472">
    <property type="entry name" value="DNA REPAIR PROTEIN RADA"/>
    <property type="match status" value="1"/>
</dbReference>
<dbReference type="SUPFAM" id="SSF52540">
    <property type="entry name" value="P-loop containing nucleoside triphosphate hydrolases"/>
    <property type="match status" value="1"/>
</dbReference>
<dbReference type="Gene3D" id="3.40.50.300">
    <property type="entry name" value="P-loop containing nucleotide triphosphate hydrolases"/>
    <property type="match status" value="1"/>
</dbReference>